<dbReference type="GO" id="GO:0004170">
    <property type="term" value="F:dUTP diphosphatase activity"/>
    <property type="evidence" value="ECO:0007669"/>
    <property type="project" value="UniProtKB-UniRule"/>
</dbReference>
<dbReference type="UniPathway" id="UPA00610">
    <property type="reaction ID" value="UER00666"/>
</dbReference>
<dbReference type="GO" id="GO:0046081">
    <property type="term" value="P:dUTP catabolic process"/>
    <property type="evidence" value="ECO:0007669"/>
    <property type="project" value="UniProtKB-UniRule"/>
</dbReference>
<dbReference type="InterPro" id="IPR029054">
    <property type="entry name" value="dUTPase-like"/>
</dbReference>
<evidence type="ECO:0000256" key="2">
    <source>
        <dbReference type="ARBA" id="ARBA00006581"/>
    </source>
</evidence>
<evidence type="ECO:0000259" key="6">
    <source>
        <dbReference type="Pfam" id="PF00692"/>
    </source>
</evidence>
<evidence type="ECO:0000313" key="7">
    <source>
        <dbReference type="EMBL" id="KAG6536127.1"/>
    </source>
</evidence>
<organism evidence="7 8">
    <name type="scientific">Zingiber officinale</name>
    <name type="common">Ginger</name>
    <name type="synonym">Amomum zingiber</name>
    <dbReference type="NCBI Taxonomy" id="94328"/>
    <lineage>
        <taxon>Eukaryota</taxon>
        <taxon>Viridiplantae</taxon>
        <taxon>Streptophyta</taxon>
        <taxon>Embryophyta</taxon>
        <taxon>Tracheophyta</taxon>
        <taxon>Spermatophyta</taxon>
        <taxon>Magnoliopsida</taxon>
        <taxon>Liliopsida</taxon>
        <taxon>Zingiberales</taxon>
        <taxon>Zingiberaceae</taxon>
        <taxon>Zingiber</taxon>
    </lineage>
</organism>
<proteinExistence type="inferred from homology"/>
<name>A0A8J5HYA2_ZINOF</name>
<keyword evidence="5" id="KW-0479">Metal-binding</keyword>
<accession>A0A8J5HYA2</accession>
<sequence length="356" mass="40328">MTSRTQTVQEKPPTTPLIEDQIWEYCRNQRCLFNAQQATRRLGRRLTGRAITQHTLEQQIDPQAQLQLSMRERAAIAPAEVLYHSRPPIIRPPLYNNQDEEVPSDEKRLLAHTIAVLIEESVVQVKRLTTTVEIPKRQSEEAAGYDLLADEECTIESRGRGLVSTGLCLTIPFRFYRRIATRSSAALKMGLHVGVGVIDSDYRGEVKILLFNHTIRPVFIKTGDRVAQIIIQQILQRDFMEVTKFQTTQRGTQGFGSTQRNPQHPLTQDLYQTLVPPKRYLPASTQSTDYQYPNPQGTYAGATRPGPSVLRSIGNLTRKATEYITTLYESTLRKKPKSSNSPSIITLAQLKVMGKR</sequence>
<comment type="catalytic activity">
    <reaction evidence="5">
        <text>dUTP + H2O = dUMP + diphosphate + H(+)</text>
        <dbReference type="Rhea" id="RHEA:10248"/>
        <dbReference type="ChEBI" id="CHEBI:15377"/>
        <dbReference type="ChEBI" id="CHEBI:15378"/>
        <dbReference type="ChEBI" id="CHEBI:33019"/>
        <dbReference type="ChEBI" id="CHEBI:61555"/>
        <dbReference type="ChEBI" id="CHEBI:246422"/>
        <dbReference type="EC" id="3.6.1.23"/>
    </reaction>
</comment>
<feature type="domain" description="dUTPase-like" evidence="6">
    <location>
        <begin position="132"/>
        <end position="258"/>
    </location>
</feature>
<evidence type="ECO:0000256" key="1">
    <source>
        <dbReference type="ARBA" id="ARBA00005142"/>
    </source>
</evidence>
<dbReference type="AlphaFoldDB" id="A0A8J5HYA2"/>
<comment type="function">
    <text evidence="5">Involved in nucleotide metabolism via production of dUMP, the immediate precursor of thymidine nucleotides, and decreases the intracellular concentration of dUTP so that uracil cannot be incorporated into DNA.</text>
</comment>
<dbReference type="InterPro" id="IPR008181">
    <property type="entry name" value="dUTPase"/>
</dbReference>
<reference evidence="7 8" key="1">
    <citation type="submission" date="2020-08" db="EMBL/GenBank/DDBJ databases">
        <title>Plant Genome Project.</title>
        <authorList>
            <person name="Zhang R.-G."/>
        </authorList>
    </citation>
    <scope>NUCLEOTIDE SEQUENCE [LARGE SCALE GENOMIC DNA]</scope>
    <source>
        <tissue evidence="7">Rhizome</tissue>
    </source>
</reference>
<evidence type="ECO:0000256" key="4">
    <source>
        <dbReference type="ARBA" id="ARBA00023080"/>
    </source>
</evidence>
<dbReference type="PANTHER" id="PTHR11241:SF0">
    <property type="entry name" value="DEOXYURIDINE 5'-TRIPHOSPHATE NUCLEOTIDOHYDROLASE"/>
    <property type="match status" value="1"/>
</dbReference>
<dbReference type="InterPro" id="IPR036157">
    <property type="entry name" value="dUTPase-like_sf"/>
</dbReference>
<dbReference type="Gene3D" id="2.70.40.10">
    <property type="match status" value="1"/>
</dbReference>
<keyword evidence="8" id="KW-1185">Reference proteome</keyword>
<protein>
    <recommendedName>
        <fullName evidence="5">Deoxyuridine 5'-triphosphate nucleotidohydrolase</fullName>
        <shortName evidence="5">dUTPase</shortName>
        <ecNumber evidence="5">3.6.1.23</ecNumber>
    </recommendedName>
    <alternativeName>
        <fullName evidence="5">dUTP pyrophosphatase</fullName>
    </alternativeName>
</protein>
<dbReference type="Pfam" id="PF00692">
    <property type="entry name" value="dUTPase"/>
    <property type="match status" value="1"/>
</dbReference>
<evidence type="ECO:0000256" key="5">
    <source>
        <dbReference type="RuleBase" id="RU367024"/>
    </source>
</evidence>
<gene>
    <name evidence="7" type="ORF">ZIOFF_001171</name>
</gene>
<comment type="caution">
    <text evidence="7">The sequence shown here is derived from an EMBL/GenBank/DDBJ whole genome shotgun (WGS) entry which is preliminary data.</text>
</comment>
<dbReference type="CDD" id="cd07557">
    <property type="entry name" value="trimeric_dUTPase"/>
    <property type="match status" value="1"/>
</dbReference>
<keyword evidence="5" id="KW-0460">Magnesium</keyword>
<dbReference type="Proteomes" id="UP000734854">
    <property type="component" value="Unassembled WGS sequence"/>
</dbReference>
<evidence type="ECO:0000256" key="3">
    <source>
        <dbReference type="ARBA" id="ARBA00022801"/>
    </source>
</evidence>
<comment type="pathway">
    <text evidence="1 5">Pyrimidine metabolism; dUMP biosynthesis; dUMP from dCTP (dUTP route): step 2/2.</text>
</comment>
<evidence type="ECO:0000313" key="8">
    <source>
        <dbReference type="Proteomes" id="UP000734854"/>
    </source>
</evidence>
<dbReference type="EC" id="3.6.1.23" evidence="5"/>
<keyword evidence="3 5" id="KW-0378">Hydrolase</keyword>
<dbReference type="GO" id="GO:0000287">
    <property type="term" value="F:magnesium ion binding"/>
    <property type="evidence" value="ECO:0007669"/>
    <property type="project" value="UniProtKB-UniRule"/>
</dbReference>
<dbReference type="PANTHER" id="PTHR11241">
    <property type="entry name" value="DEOXYURIDINE 5'-TRIPHOSPHATE NUCLEOTIDOHYDROLASE"/>
    <property type="match status" value="1"/>
</dbReference>
<dbReference type="EMBL" id="JACMSC010000001">
    <property type="protein sequence ID" value="KAG6536127.1"/>
    <property type="molecule type" value="Genomic_DNA"/>
</dbReference>
<dbReference type="SUPFAM" id="SSF51283">
    <property type="entry name" value="dUTPase-like"/>
    <property type="match status" value="1"/>
</dbReference>
<dbReference type="NCBIfam" id="NF001862">
    <property type="entry name" value="PRK00601.1"/>
    <property type="match status" value="1"/>
</dbReference>
<dbReference type="InterPro" id="IPR033704">
    <property type="entry name" value="dUTPase_trimeric"/>
</dbReference>
<keyword evidence="4 5" id="KW-0546">Nucleotide metabolism</keyword>
<comment type="similarity">
    <text evidence="2 5">Belongs to the dUTPase family.</text>
</comment>
<dbReference type="GO" id="GO:0006226">
    <property type="term" value="P:dUMP biosynthetic process"/>
    <property type="evidence" value="ECO:0007669"/>
    <property type="project" value="UniProtKB-UniRule"/>
</dbReference>
<comment type="cofactor">
    <cofactor evidence="5">
        <name>Mg(2+)</name>
        <dbReference type="ChEBI" id="CHEBI:18420"/>
    </cofactor>
</comment>
<dbReference type="NCBIfam" id="TIGR00576">
    <property type="entry name" value="dut"/>
    <property type="match status" value="1"/>
</dbReference>